<keyword evidence="3 9" id="KW-0274">FAD</keyword>
<dbReference type="GO" id="GO:0050660">
    <property type="term" value="F:flavin adenine dinucleotide binding"/>
    <property type="evidence" value="ECO:0007669"/>
    <property type="project" value="TreeGrafter"/>
</dbReference>
<dbReference type="InterPro" id="IPR050151">
    <property type="entry name" value="Class-I_Pyr_Nuc-Dis_Oxidored"/>
</dbReference>
<dbReference type="Pfam" id="PF02852">
    <property type="entry name" value="Pyr_redox_dim"/>
    <property type="match status" value="1"/>
</dbReference>
<dbReference type="GO" id="GO:0004148">
    <property type="term" value="F:dihydrolipoyl dehydrogenase (NADH) activity"/>
    <property type="evidence" value="ECO:0007669"/>
    <property type="project" value="TreeGrafter"/>
</dbReference>
<dbReference type="InterPro" id="IPR004099">
    <property type="entry name" value="Pyr_nucl-diS_OxRdtase_dimer"/>
</dbReference>
<dbReference type="Pfam" id="PF07992">
    <property type="entry name" value="Pyr_redox_2"/>
    <property type="match status" value="1"/>
</dbReference>
<evidence type="ECO:0000313" key="14">
    <source>
        <dbReference type="EMBL" id="APZ44000.1"/>
    </source>
</evidence>
<reference evidence="14 15" key="1">
    <citation type="submission" date="2017-01" db="EMBL/GenBank/DDBJ databases">
        <title>Draft sequence of Acidihalobacter ferrooxidans strain DSM 14175 (strain V8).</title>
        <authorList>
            <person name="Khaleque H.N."/>
            <person name="Ramsay J.P."/>
            <person name="Murphy R.J.T."/>
            <person name="Kaksonen A.H."/>
            <person name="Boxall N.J."/>
            <person name="Watkin E.L.J."/>
        </authorList>
    </citation>
    <scope>NUCLEOTIDE SEQUENCE [LARGE SCALE GENOMIC DNA]</scope>
    <source>
        <strain evidence="14 15">V8</strain>
    </source>
</reference>
<keyword evidence="15" id="KW-1185">Reference proteome</keyword>
<evidence type="ECO:0000256" key="4">
    <source>
        <dbReference type="ARBA" id="ARBA00023002"/>
    </source>
</evidence>
<dbReference type="RefSeq" id="WP_076837623.1">
    <property type="nucleotide sequence ID" value="NZ_CP019434.1"/>
</dbReference>
<comment type="cofactor">
    <cofactor evidence="9">
        <name>FAD</name>
        <dbReference type="ChEBI" id="CHEBI:57692"/>
    </cofactor>
    <text evidence="9">Binds 1 FAD per subunit.</text>
</comment>
<feature type="binding site" evidence="9">
    <location>
        <begin position="149"/>
        <end position="151"/>
    </location>
    <ligand>
        <name>FAD</name>
        <dbReference type="ChEBI" id="CHEBI:57692"/>
    </ligand>
</feature>
<evidence type="ECO:0000259" key="12">
    <source>
        <dbReference type="Pfam" id="PF02852"/>
    </source>
</evidence>
<keyword evidence="7 11" id="KW-0676">Redox-active center</keyword>
<dbReference type="InterPro" id="IPR023753">
    <property type="entry name" value="FAD/NAD-binding_dom"/>
</dbReference>
<evidence type="ECO:0000259" key="13">
    <source>
        <dbReference type="Pfam" id="PF07992"/>
    </source>
</evidence>
<dbReference type="InterPro" id="IPR036188">
    <property type="entry name" value="FAD/NAD-bd_sf"/>
</dbReference>
<feature type="domain" description="FAD/NAD(P)-binding" evidence="13">
    <location>
        <begin position="7"/>
        <end position="330"/>
    </location>
</feature>
<accession>A0A1P8UJK3</accession>
<evidence type="ECO:0000256" key="1">
    <source>
        <dbReference type="ARBA" id="ARBA00007532"/>
    </source>
</evidence>
<dbReference type="STRING" id="1765967.BW247_13625"/>
<feature type="binding site" evidence="9">
    <location>
        <begin position="186"/>
        <end position="193"/>
    </location>
    <ligand>
        <name>NAD(+)</name>
        <dbReference type="ChEBI" id="CHEBI:57540"/>
    </ligand>
</feature>
<dbReference type="PROSITE" id="PS00076">
    <property type="entry name" value="PYRIDINE_REDOX_1"/>
    <property type="match status" value="1"/>
</dbReference>
<dbReference type="InterPro" id="IPR012999">
    <property type="entry name" value="Pyr_OxRdtase_I_AS"/>
</dbReference>
<feature type="binding site" evidence="9">
    <location>
        <position position="209"/>
    </location>
    <ligand>
        <name>NAD(+)</name>
        <dbReference type="ChEBI" id="CHEBI:57540"/>
    </ligand>
</feature>
<dbReference type="SUPFAM" id="SSF51905">
    <property type="entry name" value="FAD/NAD(P)-binding domain"/>
    <property type="match status" value="1"/>
</dbReference>
<evidence type="ECO:0000256" key="3">
    <source>
        <dbReference type="ARBA" id="ARBA00022827"/>
    </source>
</evidence>
<sequence>MDPNTSYDVLIIGGGPGGTPAAMALAQAGKRVLLVEAGHGLGGTCLFEGCIPSKIFRETAAKRRELASLGDFGLPLPQTEGMSVNWSAVQTRKHHILSGRAQGALAKARSLPGLDVVFGRARLTAPRSAVIETGGERREVAFANALLATGSVASPLPIPGADLPGVLDSTGLIEIGFVPKSLALIGGGPIGVEMAQIFAMLGSQVTVLEAGPRILGPVDGVLAGLLSERLRGEGITVETGVSVQAIEGEGQQHTVRYAHEGQVHTVEAQVVAIVAGRHPNVDGLGLETTAVQHDRHGVKVDATLQTDEPGIYATGDLVGNPMFAHWATAQSLAVARHLLGAPAAFPNPAHNSAVIFSYPELGMAGLTEDAAHAAGLEVAVAEYDYRIDARAQISGDAFGRLRLVYRKDDRRIVGVHALVEGAADLMGEAALIVRHGLTLEQVGAAIHPHPTLTEAFGLTALGAK</sequence>
<organism evidence="14 15">
    <name type="scientific">Acidihalobacter ferrooxydans</name>
    <dbReference type="NCBI Taxonomy" id="1765967"/>
    <lineage>
        <taxon>Bacteria</taxon>
        <taxon>Pseudomonadati</taxon>
        <taxon>Pseudomonadota</taxon>
        <taxon>Gammaproteobacteria</taxon>
        <taxon>Chromatiales</taxon>
        <taxon>Ectothiorhodospiraceae</taxon>
        <taxon>Acidihalobacter</taxon>
    </lineage>
</organism>
<keyword evidence="2 11" id="KW-0285">Flavoprotein</keyword>
<dbReference type="KEGG" id="afy:BW247_13625"/>
<feature type="active site" description="Proton acceptor" evidence="8">
    <location>
        <position position="449"/>
    </location>
</feature>
<dbReference type="PRINTS" id="PR00411">
    <property type="entry name" value="PNDRDTASEI"/>
</dbReference>
<name>A0A1P8UJK3_9GAMM</name>
<evidence type="ECO:0000256" key="8">
    <source>
        <dbReference type="PIRSR" id="PIRSR000350-2"/>
    </source>
</evidence>
<keyword evidence="4 11" id="KW-0560">Oxidoreductase</keyword>
<feature type="binding site" evidence="9">
    <location>
        <begin position="322"/>
        <end position="325"/>
    </location>
    <ligand>
        <name>FAD</name>
        <dbReference type="ChEBI" id="CHEBI:57692"/>
    </ligand>
</feature>
<dbReference type="Gene3D" id="3.50.50.60">
    <property type="entry name" value="FAD/NAD(P)-binding domain"/>
    <property type="match status" value="2"/>
</dbReference>
<protein>
    <recommendedName>
        <fullName evidence="16">Dihydrolipoyl dehydrogenase</fullName>
    </recommendedName>
</protein>
<dbReference type="InterPro" id="IPR001100">
    <property type="entry name" value="Pyr_nuc-diS_OxRdtase"/>
</dbReference>
<dbReference type="InterPro" id="IPR016156">
    <property type="entry name" value="FAD/NAD-linked_Rdtase_dimer_sf"/>
</dbReference>
<feature type="binding site" evidence="9">
    <location>
        <position position="316"/>
    </location>
    <ligand>
        <name>FAD</name>
        <dbReference type="ChEBI" id="CHEBI:57692"/>
    </ligand>
</feature>
<keyword evidence="5 9" id="KW-0520">NAD</keyword>
<feature type="binding site" evidence="9">
    <location>
        <position position="276"/>
    </location>
    <ligand>
        <name>NAD(+)</name>
        <dbReference type="ChEBI" id="CHEBI:57540"/>
    </ligand>
</feature>
<dbReference type="GO" id="GO:0006103">
    <property type="term" value="P:2-oxoglutarate metabolic process"/>
    <property type="evidence" value="ECO:0007669"/>
    <property type="project" value="TreeGrafter"/>
</dbReference>
<dbReference type="Proteomes" id="UP000243807">
    <property type="component" value="Chromosome"/>
</dbReference>
<evidence type="ECO:0000256" key="10">
    <source>
        <dbReference type="PIRSR" id="PIRSR000350-4"/>
    </source>
</evidence>
<feature type="binding site" evidence="9">
    <location>
        <position position="54"/>
    </location>
    <ligand>
        <name>FAD</name>
        <dbReference type="ChEBI" id="CHEBI:57692"/>
    </ligand>
</feature>
<dbReference type="Gene3D" id="3.30.390.30">
    <property type="match status" value="1"/>
</dbReference>
<dbReference type="PANTHER" id="PTHR22912">
    <property type="entry name" value="DISULFIDE OXIDOREDUCTASE"/>
    <property type="match status" value="1"/>
</dbReference>
<evidence type="ECO:0000256" key="5">
    <source>
        <dbReference type="ARBA" id="ARBA00023027"/>
    </source>
</evidence>
<feature type="disulfide bond" description="Redox-active" evidence="10">
    <location>
        <begin position="45"/>
        <end position="50"/>
    </location>
</feature>
<keyword evidence="9" id="KW-0547">Nucleotide-binding</keyword>
<comment type="similarity">
    <text evidence="1 11">Belongs to the class-I pyridine nucleotide-disulfide oxidoreductase family.</text>
</comment>
<dbReference type="OrthoDB" id="9800167at2"/>
<dbReference type="PRINTS" id="PR00368">
    <property type="entry name" value="FADPNR"/>
</dbReference>
<evidence type="ECO:0000313" key="15">
    <source>
        <dbReference type="Proteomes" id="UP000243807"/>
    </source>
</evidence>
<proteinExistence type="inferred from homology"/>
<evidence type="ECO:0000256" key="9">
    <source>
        <dbReference type="PIRSR" id="PIRSR000350-3"/>
    </source>
</evidence>
<evidence type="ECO:0008006" key="16">
    <source>
        <dbReference type="Google" id="ProtNLM"/>
    </source>
</evidence>
<keyword evidence="6" id="KW-1015">Disulfide bond</keyword>
<evidence type="ECO:0000256" key="11">
    <source>
        <dbReference type="RuleBase" id="RU003691"/>
    </source>
</evidence>
<evidence type="ECO:0000256" key="2">
    <source>
        <dbReference type="ARBA" id="ARBA00022630"/>
    </source>
</evidence>
<evidence type="ECO:0000256" key="7">
    <source>
        <dbReference type="ARBA" id="ARBA00023284"/>
    </source>
</evidence>
<evidence type="ECO:0000256" key="6">
    <source>
        <dbReference type="ARBA" id="ARBA00023157"/>
    </source>
</evidence>
<gene>
    <name evidence="14" type="ORF">BW247_13625</name>
</gene>
<dbReference type="PIRSF" id="PIRSF000350">
    <property type="entry name" value="Mercury_reductase_MerA"/>
    <property type="match status" value="1"/>
</dbReference>
<dbReference type="SUPFAM" id="SSF55424">
    <property type="entry name" value="FAD/NAD-linked reductases, dimerisation (C-terminal) domain"/>
    <property type="match status" value="1"/>
</dbReference>
<feature type="domain" description="Pyridine nucleotide-disulphide oxidoreductase dimerisation" evidence="12">
    <location>
        <begin position="353"/>
        <end position="457"/>
    </location>
</feature>
<dbReference type="PANTHER" id="PTHR22912:SF151">
    <property type="entry name" value="DIHYDROLIPOYL DEHYDROGENASE, MITOCHONDRIAL"/>
    <property type="match status" value="1"/>
</dbReference>
<dbReference type="EMBL" id="CP019434">
    <property type="protein sequence ID" value="APZ44000.1"/>
    <property type="molecule type" value="Genomic_DNA"/>
</dbReference>
<dbReference type="AlphaFoldDB" id="A0A1P8UJK3"/>